<sequence length="322" mass="35446">MTLVMSFPARRDCRGRWNTPSLRAMNVQASEIDPQHLRPLLPLNWWGLFLRAIAATVILMAANMARSIPARWYSGVGEETRLAYNTAWFVLTPVLVFLAVWAWMRWVERAPLRLTGVAGGRRAVSGMLGGSALVACPMVVGWFVLAAVGGGLNSGPETPGGGETAVGVAVGVAYVLVRAYVLQGFPEELLYRGWLFSIVRDRPWVAFWFTTFSFMIIHLASAGGQQNVVERLVYLVLPLGMGMLAGAVVLWRGSMWWAVGTHGGMHLMLAVLTVAYPVELGTASWLVLGLAQVIMAAVILALWHRQPREQDREGFRVRAEDM</sequence>
<keyword evidence="1" id="KW-1133">Transmembrane helix</keyword>
<accession>A0A097IJE6</accession>
<dbReference type="HOGENOM" id="CLU_078763_0_0_11"/>
<dbReference type="KEGG" id="cdo:CDOO_04300"/>
<feature type="transmembrane region" description="Helical" evidence="1">
    <location>
        <begin position="43"/>
        <end position="62"/>
    </location>
</feature>
<dbReference type="STRING" id="558173.CDOO_04300"/>
<evidence type="ECO:0000256" key="1">
    <source>
        <dbReference type="SAM" id="Phobius"/>
    </source>
</evidence>
<feature type="transmembrane region" description="Helical" evidence="1">
    <location>
        <begin position="165"/>
        <end position="182"/>
    </location>
</feature>
<dbReference type="Proteomes" id="UP000029914">
    <property type="component" value="Chromosome"/>
</dbReference>
<feature type="transmembrane region" description="Helical" evidence="1">
    <location>
        <begin position="124"/>
        <end position="145"/>
    </location>
</feature>
<feature type="transmembrane region" description="Helical" evidence="1">
    <location>
        <begin position="256"/>
        <end position="276"/>
    </location>
</feature>
<keyword evidence="1" id="KW-0472">Membrane</keyword>
<dbReference type="eggNOG" id="COG1266">
    <property type="taxonomic scope" value="Bacteria"/>
</dbReference>
<proteinExistence type="predicted"/>
<feature type="transmembrane region" description="Helical" evidence="1">
    <location>
        <begin position="282"/>
        <end position="303"/>
    </location>
</feature>
<organism evidence="3 4">
    <name type="scientific">Corynebacterium doosanense CAU 212 = DSM 45436</name>
    <dbReference type="NCBI Taxonomy" id="558173"/>
    <lineage>
        <taxon>Bacteria</taxon>
        <taxon>Bacillati</taxon>
        <taxon>Actinomycetota</taxon>
        <taxon>Actinomycetes</taxon>
        <taxon>Mycobacteriales</taxon>
        <taxon>Corynebacteriaceae</taxon>
        <taxon>Corynebacterium</taxon>
    </lineage>
</organism>
<reference evidence="3 4" key="1">
    <citation type="submission" date="2013-09" db="EMBL/GenBank/DDBJ databases">
        <title>Complete genome sequence of Corynebacterium doosanense CAU 212(T) (=DSM 45436(T)), isolated from activated sludge.</title>
        <authorList>
            <person name="Schaffert L."/>
            <person name="Albersmeier A."/>
            <person name="Kalinowski J."/>
            <person name="Ruckert C."/>
        </authorList>
    </citation>
    <scope>NUCLEOTIDE SEQUENCE [LARGE SCALE GENOMIC DNA]</scope>
    <source>
        <strain evidence="3 4">CAU 212</strain>
    </source>
</reference>
<feature type="transmembrane region" description="Helical" evidence="1">
    <location>
        <begin position="232"/>
        <end position="251"/>
    </location>
</feature>
<keyword evidence="4" id="KW-1185">Reference proteome</keyword>
<name>A0A097IJE6_9CORY</name>
<gene>
    <name evidence="3" type="ORF">CDOO_04300</name>
</gene>
<dbReference type="EMBL" id="CP006764">
    <property type="protein sequence ID" value="AIT62240.1"/>
    <property type="molecule type" value="Genomic_DNA"/>
</dbReference>
<dbReference type="GO" id="GO:0004175">
    <property type="term" value="F:endopeptidase activity"/>
    <property type="evidence" value="ECO:0007669"/>
    <property type="project" value="UniProtKB-ARBA"/>
</dbReference>
<evidence type="ECO:0000259" key="2">
    <source>
        <dbReference type="Pfam" id="PF02517"/>
    </source>
</evidence>
<feature type="transmembrane region" description="Helical" evidence="1">
    <location>
        <begin position="82"/>
        <end position="103"/>
    </location>
</feature>
<protein>
    <recommendedName>
        <fullName evidence="2">CAAX prenyl protease 2/Lysostaphin resistance protein A-like domain-containing protein</fullName>
    </recommendedName>
</protein>
<dbReference type="Pfam" id="PF02517">
    <property type="entry name" value="Rce1-like"/>
    <property type="match status" value="1"/>
</dbReference>
<feature type="transmembrane region" description="Helical" evidence="1">
    <location>
        <begin position="203"/>
        <end position="220"/>
    </location>
</feature>
<dbReference type="AlphaFoldDB" id="A0A097IJE6"/>
<evidence type="ECO:0000313" key="3">
    <source>
        <dbReference type="EMBL" id="AIT62240.1"/>
    </source>
</evidence>
<dbReference type="GO" id="GO:0080120">
    <property type="term" value="P:CAAX-box protein maturation"/>
    <property type="evidence" value="ECO:0007669"/>
    <property type="project" value="UniProtKB-ARBA"/>
</dbReference>
<keyword evidence="1" id="KW-0812">Transmembrane</keyword>
<dbReference type="InterPro" id="IPR003675">
    <property type="entry name" value="Rce1/LyrA-like_dom"/>
</dbReference>
<evidence type="ECO:0000313" key="4">
    <source>
        <dbReference type="Proteomes" id="UP000029914"/>
    </source>
</evidence>
<feature type="domain" description="CAAX prenyl protease 2/Lysostaphin resistance protein A-like" evidence="2">
    <location>
        <begin position="173"/>
        <end position="267"/>
    </location>
</feature>